<dbReference type="RefSeq" id="WP_118766002.1">
    <property type="nucleotide sequence ID" value="NZ_QWKP01000117.1"/>
</dbReference>
<dbReference type="GO" id="GO:0003723">
    <property type="term" value="F:RNA binding"/>
    <property type="evidence" value="ECO:0007669"/>
    <property type="project" value="InterPro"/>
</dbReference>
<comment type="caution">
    <text evidence="2">The sequence shown here is derived from an EMBL/GenBank/DDBJ whole genome shotgun (WGS) entry which is preliminary data.</text>
</comment>
<reference evidence="2 3" key="1">
    <citation type="submission" date="2018-08" db="EMBL/GenBank/DDBJ databases">
        <title>Cellulomonas rhizosphaerae sp. nov., a novel actinomycete isolated from soil.</title>
        <authorList>
            <person name="Tian Y."/>
        </authorList>
    </citation>
    <scope>NUCLEOTIDE SEQUENCE [LARGE SCALE GENOMIC DNA]</scope>
    <source>
        <strain evidence="2 3">NEAU-TCZ24</strain>
    </source>
</reference>
<proteinExistence type="predicted"/>
<dbReference type="OrthoDB" id="7466251at2"/>
<sequence length="251" mass="26251">MGDLRSALVDSMAGAPSALEAADRLCRACVDVLGVDGASISVADGITTQGTFGSSGELSRRLDEYQFTFGEGPCLDAVRGGVPVIAADLSSTTEDRWPAFRDAVLTAGICAVFALPVGLQARPFGALDLFNRTRGELTDRALSGGLVAAELAAAPLLKMMGSAREMADSAEGELGWDQLASLERVEVYQATGMVIAALNVSPDDALIRLRAYAYAHGLTASEAAWRVLDREANLHDDGWGSGGRAGDDDRD</sequence>
<dbReference type="AlphaFoldDB" id="A0A413RQA9"/>
<keyword evidence="3" id="KW-1185">Reference proteome</keyword>
<dbReference type="SUPFAM" id="SSF55781">
    <property type="entry name" value="GAF domain-like"/>
    <property type="match status" value="1"/>
</dbReference>
<dbReference type="InterPro" id="IPR029016">
    <property type="entry name" value="GAF-like_dom_sf"/>
</dbReference>
<accession>A0A413RQA9</accession>
<gene>
    <name evidence="2" type="ORF">D1825_03025</name>
</gene>
<dbReference type="Gene3D" id="3.30.450.40">
    <property type="match status" value="1"/>
</dbReference>
<name>A0A413RQA9_9CELL</name>
<protein>
    <submittedName>
        <fullName evidence="2">ANTAR domain-containing protein</fullName>
    </submittedName>
</protein>
<dbReference type="SMART" id="SM01012">
    <property type="entry name" value="ANTAR"/>
    <property type="match status" value="1"/>
</dbReference>
<dbReference type="Proteomes" id="UP000283374">
    <property type="component" value="Unassembled WGS sequence"/>
</dbReference>
<feature type="domain" description="ANTAR" evidence="1">
    <location>
        <begin position="178"/>
        <end position="228"/>
    </location>
</feature>
<evidence type="ECO:0000313" key="3">
    <source>
        <dbReference type="Proteomes" id="UP000283374"/>
    </source>
</evidence>
<dbReference type="Pfam" id="PF13185">
    <property type="entry name" value="GAF_2"/>
    <property type="match status" value="1"/>
</dbReference>
<dbReference type="InterPro" id="IPR003018">
    <property type="entry name" value="GAF"/>
</dbReference>
<dbReference type="InterPro" id="IPR005561">
    <property type="entry name" value="ANTAR"/>
</dbReference>
<dbReference type="EMBL" id="QWKP01000117">
    <property type="protein sequence ID" value="RHA44101.1"/>
    <property type="molecule type" value="Genomic_DNA"/>
</dbReference>
<organism evidence="2 3">
    <name type="scientific">Cellulomonas rhizosphaerae</name>
    <dbReference type="NCBI Taxonomy" id="2293719"/>
    <lineage>
        <taxon>Bacteria</taxon>
        <taxon>Bacillati</taxon>
        <taxon>Actinomycetota</taxon>
        <taxon>Actinomycetes</taxon>
        <taxon>Micrococcales</taxon>
        <taxon>Cellulomonadaceae</taxon>
        <taxon>Cellulomonas</taxon>
    </lineage>
</organism>
<evidence type="ECO:0000313" key="2">
    <source>
        <dbReference type="EMBL" id="RHA44101.1"/>
    </source>
</evidence>
<evidence type="ECO:0000259" key="1">
    <source>
        <dbReference type="SMART" id="SM01012"/>
    </source>
</evidence>